<feature type="domain" description="DDE-1" evidence="2">
    <location>
        <begin position="220"/>
        <end position="384"/>
    </location>
</feature>
<dbReference type="Gene3D" id="3.30.420.10">
    <property type="entry name" value="Ribonuclease H-like superfamily/Ribonuclease H"/>
    <property type="match status" value="1"/>
</dbReference>
<accession>A0AAV1M152</accession>
<dbReference type="Pfam" id="PF05225">
    <property type="entry name" value="HTH_psq"/>
    <property type="match status" value="1"/>
</dbReference>
<evidence type="ECO:0000256" key="1">
    <source>
        <dbReference type="SAM" id="MobiDB-lite"/>
    </source>
</evidence>
<gene>
    <name evidence="4" type="ORF">PARMNEM_LOCUS20095</name>
</gene>
<organism evidence="4 5">
    <name type="scientific">Parnassius mnemosyne</name>
    <name type="common">clouded apollo</name>
    <dbReference type="NCBI Taxonomy" id="213953"/>
    <lineage>
        <taxon>Eukaryota</taxon>
        <taxon>Metazoa</taxon>
        <taxon>Ecdysozoa</taxon>
        <taxon>Arthropoda</taxon>
        <taxon>Hexapoda</taxon>
        <taxon>Insecta</taxon>
        <taxon>Pterygota</taxon>
        <taxon>Neoptera</taxon>
        <taxon>Endopterygota</taxon>
        <taxon>Lepidoptera</taxon>
        <taxon>Glossata</taxon>
        <taxon>Ditrysia</taxon>
        <taxon>Papilionoidea</taxon>
        <taxon>Papilionidae</taxon>
        <taxon>Parnassiinae</taxon>
        <taxon>Parnassini</taxon>
        <taxon>Parnassius</taxon>
        <taxon>Driopa</taxon>
    </lineage>
</organism>
<evidence type="ECO:0000259" key="2">
    <source>
        <dbReference type="Pfam" id="PF03184"/>
    </source>
</evidence>
<dbReference type="PANTHER" id="PTHR19303">
    <property type="entry name" value="TRANSPOSON"/>
    <property type="match status" value="1"/>
</dbReference>
<dbReference type="Proteomes" id="UP001314205">
    <property type="component" value="Unassembled WGS sequence"/>
</dbReference>
<keyword evidence="5" id="KW-1185">Reference proteome</keyword>
<proteinExistence type="predicted"/>
<dbReference type="PANTHER" id="PTHR19303:SF74">
    <property type="entry name" value="POGO TRANSPOSABLE ELEMENT WITH KRAB DOMAIN"/>
    <property type="match status" value="1"/>
</dbReference>
<evidence type="ECO:0000313" key="5">
    <source>
        <dbReference type="Proteomes" id="UP001314205"/>
    </source>
</evidence>
<protein>
    <recommendedName>
        <fullName evidence="6">DDE-1 domain-containing protein</fullName>
    </recommendedName>
</protein>
<dbReference type="AlphaFoldDB" id="A0AAV1M152"/>
<name>A0AAV1M152_9NEOP</name>
<dbReference type="InterPro" id="IPR004875">
    <property type="entry name" value="DDE_SF_endonuclease_dom"/>
</dbReference>
<dbReference type="InterPro" id="IPR036397">
    <property type="entry name" value="RNaseH_sf"/>
</dbReference>
<reference evidence="4 5" key="1">
    <citation type="submission" date="2023-11" db="EMBL/GenBank/DDBJ databases">
        <authorList>
            <person name="Hedman E."/>
            <person name="Englund M."/>
            <person name="Stromberg M."/>
            <person name="Nyberg Akerstrom W."/>
            <person name="Nylinder S."/>
            <person name="Jareborg N."/>
            <person name="Kallberg Y."/>
            <person name="Kronander E."/>
        </authorList>
    </citation>
    <scope>NUCLEOTIDE SEQUENCE [LARGE SCALE GENOMIC DNA]</scope>
</reference>
<evidence type="ECO:0000313" key="4">
    <source>
        <dbReference type="EMBL" id="CAK1601460.1"/>
    </source>
</evidence>
<evidence type="ECO:0008006" key="6">
    <source>
        <dbReference type="Google" id="ProtNLM"/>
    </source>
</evidence>
<sequence length="522" mass="59133">MSRSKDKVIRPKPSEQNVKSAIKMVIEKRLSIRKAAKEFHVSKSLIGRYVKLNKEKENVEVVYHPLNAVKRVFSDEEEEQLVEYSLKASKLHYGICKDDFLKLTFEYAVILKKTYPSAWDTNKKAGKTFYEYFIKRHQNLSLRKPEATSLARATSFNKVNVNLFFNKYKELLLKYNFTSERIYNVDESGMSTVDNPMKVLASKGVKQVGNITSAERGNNVTVIACVNALGNSVPPCMIFPRVHFKSHMINGAPPETLRLATPSGWSNGDKLEDFLNHFIKHVRPNNDNKVLLILDNHESHISIKIIELAKNNGIVMFTFLPHTSHKLQPLDRTVFGPLKKYYNKACNDWLLQHPGTPLTICNVAECFGTAFPLAFTPSNIQNGFKVAGIWPFNDNIFGEDEFLSSYVTNRPYVDANTVTHTRLDVAEIQPNIALPGPSQYANIEQQYDNNQVAIESPAPSTSTGTIDTDKNILMSPEAIRPFPKAPPRMNNTTRNRNGKTRVLTDTPEKEELELLAAKKRSK</sequence>
<dbReference type="InterPro" id="IPR007889">
    <property type="entry name" value="HTH_Psq"/>
</dbReference>
<dbReference type="EMBL" id="CAVLGL010000126">
    <property type="protein sequence ID" value="CAK1601460.1"/>
    <property type="molecule type" value="Genomic_DNA"/>
</dbReference>
<dbReference type="InterPro" id="IPR050863">
    <property type="entry name" value="CenT-Element_Derived"/>
</dbReference>
<dbReference type="GO" id="GO:0003677">
    <property type="term" value="F:DNA binding"/>
    <property type="evidence" value="ECO:0007669"/>
    <property type="project" value="InterPro"/>
</dbReference>
<dbReference type="GO" id="GO:0005634">
    <property type="term" value="C:nucleus"/>
    <property type="evidence" value="ECO:0007669"/>
    <property type="project" value="TreeGrafter"/>
</dbReference>
<feature type="region of interest" description="Disordered" evidence="1">
    <location>
        <begin position="479"/>
        <end position="522"/>
    </location>
</feature>
<dbReference type="Pfam" id="PF03184">
    <property type="entry name" value="DDE_1"/>
    <property type="match status" value="1"/>
</dbReference>
<evidence type="ECO:0000259" key="3">
    <source>
        <dbReference type="Pfam" id="PF05225"/>
    </source>
</evidence>
<feature type="domain" description="HTH psq-type" evidence="3">
    <location>
        <begin position="20"/>
        <end position="55"/>
    </location>
</feature>
<comment type="caution">
    <text evidence="4">The sequence shown here is derived from an EMBL/GenBank/DDBJ whole genome shotgun (WGS) entry which is preliminary data.</text>
</comment>